<protein>
    <submittedName>
        <fullName evidence="3">PKD domain protein</fullName>
    </submittedName>
</protein>
<keyword evidence="2" id="KW-0677">Repeat</keyword>
<dbReference type="SUPFAM" id="SSF117281">
    <property type="entry name" value="Kelch motif"/>
    <property type="match status" value="1"/>
</dbReference>
<evidence type="ECO:0000256" key="2">
    <source>
        <dbReference type="ARBA" id="ARBA00022737"/>
    </source>
</evidence>
<organism evidence="3 4">
    <name type="scientific">Stigmatella aurantiaca (strain DW4/3-1)</name>
    <dbReference type="NCBI Taxonomy" id="378806"/>
    <lineage>
        <taxon>Bacteria</taxon>
        <taxon>Pseudomonadati</taxon>
        <taxon>Myxococcota</taxon>
        <taxon>Myxococcia</taxon>
        <taxon>Myxococcales</taxon>
        <taxon>Cystobacterineae</taxon>
        <taxon>Archangiaceae</taxon>
        <taxon>Stigmatella</taxon>
    </lineage>
</organism>
<dbReference type="Gene3D" id="2.120.10.80">
    <property type="entry name" value="Kelch-type beta propeller"/>
    <property type="match status" value="2"/>
</dbReference>
<dbReference type="SUPFAM" id="SSF101908">
    <property type="entry name" value="Putative isomerase YbhE"/>
    <property type="match status" value="1"/>
</dbReference>
<dbReference type="PANTHER" id="PTHR46344">
    <property type="entry name" value="OS02G0202900 PROTEIN"/>
    <property type="match status" value="1"/>
</dbReference>
<keyword evidence="1" id="KW-0880">Kelch repeat</keyword>
<name>Q098V8_STIAD</name>
<proteinExistence type="predicted"/>
<dbReference type="EMBL" id="AAMD01000019">
    <property type="protein sequence ID" value="EAU68290.1"/>
    <property type="molecule type" value="Genomic_DNA"/>
</dbReference>
<dbReference type="InterPro" id="IPR013783">
    <property type="entry name" value="Ig-like_fold"/>
</dbReference>
<evidence type="ECO:0000256" key="1">
    <source>
        <dbReference type="ARBA" id="ARBA00022441"/>
    </source>
</evidence>
<dbReference type="InterPro" id="IPR015915">
    <property type="entry name" value="Kelch-typ_b-propeller"/>
</dbReference>
<reference evidence="3 4" key="1">
    <citation type="submission" date="2006-04" db="EMBL/GenBank/DDBJ databases">
        <authorList>
            <person name="Nierman W.C."/>
        </authorList>
    </citation>
    <scope>NUCLEOTIDE SEQUENCE [LARGE SCALE GENOMIC DNA]</scope>
    <source>
        <strain evidence="3 4">DW4/3-1</strain>
    </source>
</reference>
<evidence type="ECO:0000313" key="4">
    <source>
        <dbReference type="Proteomes" id="UP000032702"/>
    </source>
</evidence>
<dbReference type="AlphaFoldDB" id="Q098V8"/>
<dbReference type="Pfam" id="PF17963">
    <property type="entry name" value="Big_9"/>
    <property type="match status" value="1"/>
</dbReference>
<dbReference type="InterPro" id="IPR006652">
    <property type="entry name" value="Kelch_1"/>
</dbReference>
<dbReference type="Pfam" id="PF01344">
    <property type="entry name" value="Kelch_1"/>
    <property type="match status" value="2"/>
</dbReference>
<accession>Q098V8</accession>
<sequence>MSRAQVPGAAMAPWEHPDTSIARCCWRTVKCSPPGATATGTAPSRRLNAIRPEPCDSLGSIQHIHSWNSPMRNVSTRLLLALGLALLAGCSPTPSTSGSARLAVSTRKAVTSVPSGISRVTVTSSAEDMSPLPVELKLANGVWGGIIGDIPAGSDRTFQAQAFDSWGNLRFEGTASGITIGAGQSSLVAITLQEVNAPPPYINESPLIDSLVVSSSTVLAGDTLLLEATAHDPNESDSFWYSWSATGGYFFSDYNHTTAWQAPSSSGVYRLTLTVTDSAGTSSSISLEVVVHGGAEGSAEITISFNGSPGVSSVRASRSPLEVGQTTTVSAAASDLDGDTLSYAWSANCEGSWEDASSSTAQFTPTALPPGVCNNCHLTVTVSDDKGGQTTGTVALCVNTPSTGSHSPPSIARSYRSSDTASANQVLTYAVVASDPEGSALSFSWTANSGTLGTAASGPFNSSITWKAPLCAGVGVSPAITATVINAFGMTATRSFPITGLPTCAPGTWASTGALSTARQYATATLLPNGKVLVAGGYHSTYSYTYLATAELYDPATGTWSPAGAMASPRYQHTATLLPNGKVLVVGGYAGSSGALATAELYDPATGTWSQTSTMASTRYNHLATLLAHGKVLIAGGNGGSSGTLTKAELYDPATGTWSPTGSMTTSRQYATATLLPDGKVLVAGGSGYYSGLTAAELYDPATGTWRAARSMVSPRYNHSATLLPNGKVLVAGGYNYDPMATAEVYDPSTDKWSTTGSMISPRSSQTATLLPSGKVLAVGGASYYANQTTAEVYDPSTSTWSIAVPMTVPRSSHTATLLSNGDVLIAGGYSYWDGTLKAAELFKP</sequence>
<dbReference type="SMART" id="SM00612">
    <property type="entry name" value="Kelch"/>
    <property type="match status" value="6"/>
</dbReference>
<evidence type="ECO:0000313" key="3">
    <source>
        <dbReference type="EMBL" id="EAU68290.1"/>
    </source>
</evidence>
<dbReference type="SUPFAM" id="SSF49299">
    <property type="entry name" value="PKD domain"/>
    <property type="match status" value="1"/>
</dbReference>
<dbReference type="InterPro" id="IPR037293">
    <property type="entry name" value="Gal_Oxidase_central_sf"/>
</dbReference>
<dbReference type="Gene3D" id="2.130.10.80">
    <property type="entry name" value="Galactose oxidase/kelch, beta-propeller"/>
    <property type="match status" value="1"/>
</dbReference>
<dbReference type="InterPro" id="IPR035986">
    <property type="entry name" value="PKD_dom_sf"/>
</dbReference>
<dbReference type="Pfam" id="PF24681">
    <property type="entry name" value="Kelch_KLHDC2_KLHL20_DRC7"/>
    <property type="match status" value="1"/>
</dbReference>
<dbReference type="Proteomes" id="UP000032702">
    <property type="component" value="Unassembled WGS sequence"/>
</dbReference>
<dbReference type="Gene3D" id="2.60.40.10">
    <property type="entry name" value="Immunoglobulins"/>
    <property type="match status" value="2"/>
</dbReference>
<dbReference type="PATRIC" id="fig|378806.16.peg.7625"/>
<gene>
    <name evidence="3" type="ORF">STIAU_5851</name>
</gene>
<dbReference type="CDD" id="cd00146">
    <property type="entry name" value="PKD"/>
    <property type="match status" value="1"/>
</dbReference>
<dbReference type="PANTHER" id="PTHR46344:SF27">
    <property type="entry name" value="KELCH REPEAT SUPERFAMILY PROTEIN"/>
    <property type="match status" value="1"/>
</dbReference>
<comment type="caution">
    <text evidence="3">The sequence shown here is derived from an EMBL/GenBank/DDBJ whole genome shotgun (WGS) entry which is preliminary data.</text>
</comment>